<reference evidence="3 4" key="1">
    <citation type="submission" date="2016-03" db="EMBL/GenBank/DDBJ databases">
        <title>Deep-sea bacteria in the southern Pacific.</title>
        <authorList>
            <person name="Tang K."/>
        </authorList>
    </citation>
    <scope>NUCLEOTIDE SEQUENCE [LARGE SCALE GENOMIC DNA]</scope>
    <source>
        <strain evidence="3 4">JLT2016</strain>
    </source>
</reference>
<keyword evidence="2" id="KW-0812">Transmembrane</keyword>
<dbReference type="Proteomes" id="UP000186559">
    <property type="component" value="Chromosome"/>
</dbReference>
<evidence type="ECO:0000313" key="4">
    <source>
        <dbReference type="Proteomes" id="UP000186559"/>
    </source>
</evidence>
<feature type="compositionally biased region" description="Polar residues" evidence="1">
    <location>
        <begin position="213"/>
        <end position="235"/>
    </location>
</feature>
<proteinExistence type="predicted"/>
<keyword evidence="2" id="KW-1133">Transmembrane helix</keyword>
<dbReference type="STRING" id="1229727.Ga0080559_TMP2727"/>
<evidence type="ECO:0000256" key="1">
    <source>
        <dbReference type="SAM" id="MobiDB-lite"/>
    </source>
</evidence>
<keyword evidence="2" id="KW-0472">Membrane</keyword>
<keyword evidence="4" id="KW-1185">Reference proteome</keyword>
<dbReference type="AlphaFoldDB" id="A0A1U7D5X6"/>
<feature type="region of interest" description="Disordered" evidence="1">
    <location>
        <begin position="201"/>
        <end position="245"/>
    </location>
</feature>
<protein>
    <submittedName>
        <fullName evidence="3">Flp pilus assembly protein TadG</fullName>
    </submittedName>
</protein>
<evidence type="ECO:0000256" key="2">
    <source>
        <dbReference type="SAM" id="Phobius"/>
    </source>
</evidence>
<dbReference type="EMBL" id="CP014796">
    <property type="protein sequence ID" value="APX23523.1"/>
    <property type="molecule type" value="Genomic_DNA"/>
</dbReference>
<evidence type="ECO:0000313" key="3">
    <source>
        <dbReference type="EMBL" id="APX23523.1"/>
    </source>
</evidence>
<gene>
    <name evidence="3" type="ORF">Ga0080559_TMP2727</name>
</gene>
<sequence>MEADDMRPARLKSRLRRFAQETEGYVTLEVAIMIPALFVLFAAAWVYFDVIRQQAINQKANYAIGDMISRETDPVNSTYMDNAYRLLGLLTRNVVTPDPATGLHSSDLRVSVAEYNANNQTYKLIWSAARGDYPELTNGDMDDYLSRLPVLMNKAQLVIVETWEDYHPIFRVGLDAFEIRTYSFTHPRYASQVLWEGQNNGWGNGDQDAPGNSLCNNNAENATDCTNEDGTNNVEPNKKNRSHGG</sequence>
<organism evidence="3 4">
    <name type="scientific">Salipiger profundus</name>
    <dbReference type="NCBI Taxonomy" id="1229727"/>
    <lineage>
        <taxon>Bacteria</taxon>
        <taxon>Pseudomonadati</taxon>
        <taxon>Pseudomonadota</taxon>
        <taxon>Alphaproteobacteria</taxon>
        <taxon>Rhodobacterales</taxon>
        <taxon>Roseobacteraceae</taxon>
        <taxon>Salipiger</taxon>
    </lineage>
</organism>
<accession>A0A1U7D5X6</accession>
<feature type="transmembrane region" description="Helical" evidence="2">
    <location>
        <begin position="24"/>
        <end position="48"/>
    </location>
</feature>
<dbReference type="KEGG" id="tpro:Ga0080559_TMP2727"/>
<name>A0A1U7D5X6_9RHOB</name>